<dbReference type="InterPro" id="IPR019734">
    <property type="entry name" value="TPR_rpt"/>
</dbReference>
<dbReference type="PROSITE" id="PS50943">
    <property type="entry name" value="HTH_CROC1"/>
    <property type="match status" value="1"/>
</dbReference>
<accession>A0A239SQY6</accession>
<dbReference type="STRING" id="1123308.GCA_000380085_00943"/>
<dbReference type="eggNOG" id="COG1476">
    <property type="taxonomic scope" value="Bacteria"/>
</dbReference>
<keyword evidence="2" id="KW-0802">TPR repeat</keyword>
<dbReference type="InterPro" id="IPR001387">
    <property type="entry name" value="Cro/C1-type_HTH"/>
</dbReference>
<dbReference type="GO" id="GO:0003677">
    <property type="term" value="F:DNA binding"/>
    <property type="evidence" value="ECO:0007669"/>
    <property type="project" value="UniProtKB-KW"/>
</dbReference>
<dbReference type="Pfam" id="PF13432">
    <property type="entry name" value="TPR_16"/>
    <property type="match status" value="1"/>
</dbReference>
<dbReference type="PROSITE" id="PS50005">
    <property type="entry name" value="TPR"/>
    <property type="match status" value="1"/>
</dbReference>
<dbReference type="AlphaFoldDB" id="A0A239SQY6"/>
<keyword evidence="5" id="KW-1185">Reference proteome</keyword>
<proteinExistence type="predicted"/>
<dbReference type="SMART" id="SM00530">
    <property type="entry name" value="HTH_XRE"/>
    <property type="match status" value="1"/>
</dbReference>
<dbReference type="Pfam" id="PF01381">
    <property type="entry name" value="HTH_3"/>
    <property type="match status" value="1"/>
</dbReference>
<dbReference type="CDD" id="cd00093">
    <property type="entry name" value="HTH_XRE"/>
    <property type="match status" value="1"/>
</dbReference>
<feature type="repeat" description="TPR" evidence="2">
    <location>
        <begin position="343"/>
        <end position="376"/>
    </location>
</feature>
<reference evidence="4 5" key="1">
    <citation type="submission" date="2017-06" db="EMBL/GenBank/DDBJ databases">
        <authorList>
            <consortium name="Pathogen Informatics"/>
        </authorList>
    </citation>
    <scope>NUCLEOTIDE SEQUENCE [LARGE SCALE GENOMIC DNA]</scope>
    <source>
        <strain evidence="4 5">NCTC13788</strain>
    </source>
</reference>
<dbReference type="SMART" id="SM00028">
    <property type="entry name" value="TPR"/>
    <property type="match status" value="3"/>
</dbReference>
<dbReference type="Gene3D" id="1.25.40.10">
    <property type="entry name" value="Tetratricopeptide repeat domain"/>
    <property type="match status" value="2"/>
</dbReference>
<dbReference type="SUPFAM" id="SSF47413">
    <property type="entry name" value="lambda repressor-like DNA-binding domains"/>
    <property type="match status" value="1"/>
</dbReference>
<sequence>MRGKGRFFAKPHSLQISRKYTPTNLLQFPTYFLLLFDFMKSIMRVTSALDFIFGDLSIKTIGEQIKHLRLDAGLSQTQLAERLGISNQAVSKWETNFSQPDITLLPDLATIFGISIDSLFGYTKEKMYTRISSRLESGDFLTLAEFAEFEQFLLSEIRDNCSHYEATSTLAGLYFSQSENLAKKAVIYGKKALELNPNNKYEISLINNASRGALYDWDTKNHHELIEYYQKLLTIAPENKRVYFFLLDNLIDDGRIQEAKKWLELSYRNNPDLLNDYYTLWIREKATSFATVKTDYLALAEKHLKDWRVLFSVANTLSQHECYQEAIPIWRAAFDAQEKPRYTDYHYAIAQCYLRLGDKENAIAAYKDMLQVLKNDWGFRFGAEVDRIQQKIQELA</sequence>
<evidence type="ECO:0000256" key="2">
    <source>
        <dbReference type="PROSITE-ProRule" id="PRU00339"/>
    </source>
</evidence>
<organism evidence="4 5">
    <name type="scientific">Streptococcus merionis</name>
    <dbReference type="NCBI Taxonomy" id="400065"/>
    <lineage>
        <taxon>Bacteria</taxon>
        <taxon>Bacillati</taxon>
        <taxon>Bacillota</taxon>
        <taxon>Bacilli</taxon>
        <taxon>Lactobacillales</taxon>
        <taxon>Streptococcaceae</taxon>
        <taxon>Streptococcus</taxon>
    </lineage>
</organism>
<dbReference type="Gene3D" id="1.10.260.40">
    <property type="entry name" value="lambda repressor-like DNA-binding domains"/>
    <property type="match status" value="1"/>
</dbReference>
<evidence type="ECO:0000313" key="5">
    <source>
        <dbReference type="Proteomes" id="UP000215185"/>
    </source>
</evidence>
<dbReference type="KEGG" id="smen:SAMEA4412692_0532"/>
<gene>
    <name evidence="4" type="primary">immR_2</name>
    <name evidence="4" type="ORF">SAMEA4412692_00532</name>
</gene>
<dbReference type="PANTHER" id="PTHR46558:SF11">
    <property type="entry name" value="HTH-TYPE TRANSCRIPTIONAL REGULATOR XRE"/>
    <property type="match status" value="1"/>
</dbReference>
<keyword evidence="1 4" id="KW-0238">DNA-binding</keyword>
<dbReference type="InterPro" id="IPR011990">
    <property type="entry name" value="TPR-like_helical_dom_sf"/>
</dbReference>
<dbReference type="SUPFAM" id="SSF48452">
    <property type="entry name" value="TPR-like"/>
    <property type="match status" value="1"/>
</dbReference>
<dbReference type="PANTHER" id="PTHR46558">
    <property type="entry name" value="TRACRIPTIONAL REGULATORY PROTEIN-RELATED-RELATED"/>
    <property type="match status" value="1"/>
</dbReference>
<evidence type="ECO:0000256" key="1">
    <source>
        <dbReference type="ARBA" id="ARBA00023125"/>
    </source>
</evidence>
<evidence type="ECO:0000313" key="4">
    <source>
        <dbReference type="EMBL" id="SNU87154.1"/>
    </source>
</evidence>
<protein>
    <submittedName>
        <fullName evidence="4">DNA-binding protein</fullName>
    </submittedName>
</protein>
<dbReference type="EMBL" id="LT906439">
    <property type="protein sequence ID" value="SNU87154.1"/>
    <property type="molecule type" value="Genomic_DNA"/>
</dbReference>
<dbReference type="InterPro" id="IPR010982">
    <property type="entry name" value="Lambda_DNA-bd_dom_sf"/>
</dbReference>
<evidence type="ECO:0000259" key="3">
    <source>
        <dbReference type="PROSITE" id="PS50943"/>
    </source>
</evidence>
<name>A0A239SQY6_9STRE</name>
<feature type="domain" description="HTH cro/C1-type" evidence="3">
    <location>
        <begin position="65"/>
        <end position="119"/>
    </location>
</feature>
<dbReference type="Proteomes" id="UP000215185">
    <property type="component" value="Chromosome 1"/>
</dbReference>